<dbReference type="PROSITE" id="PS50071">
    <property type="entry name" value="HOMEOBOX_2"/>
    <property type="match status" value="1"/>
</dbReference>
<feature type="DNA-binding region" description="Homeobox" evidence="1">
    <location>
        <begin position="31"/>
        <end position="90"/>
    </location>
</feature>
<dbReference type="InterPro" id="IPR001356">
    <property type="entry name" value="HD"/>
</dbReference>
<dbReference type="Proteomes" id="UP000192356">
    <property type="component" value="Unassembled WGS sequence"/>
</dbReference>
<dbReference type="GO" id="GO:0005634">
    <property type="term" value="C:nucleus"/>
    <property type="evidence" value="ECO:0007669"/>
    <property type="project" value="UniProtKB-SubCell"/>
</dbReference>
<dbReference type="GO" id="GO:0003677">
    <property type="term" value="F:DNA binding"/>
    <property type="evidence" value="ECO:0007669"/>
    <property type="project" value="UniProtKB-UniRule"/>
</dbReference>
<evidence type="ECO:0000256" key="2">
    <source>
        <dbReference type="RuleBase" id="RU000682"/>
    </source>
</evidence>
<comment type="subcellular location">
    <subcellularLocation>
        <location evidence="1 2">Nucleus</location>
    </subcellularLocation>
</comment>
<dbReference type="Gene3D" id="1.10.10.60">
    <property type="entry name" value="Homeodomain-like"/>
    <property type="match status" value="1"/>
</dbReference>
<dbReference type="VEuPathDB" id="MicrosporidiaDB:A0H76_2258"/>
<sequence>MFDDKDPKSILYAEALLGLLKLKSLKNGDKERPKYTKKSYLQKRVLERVFKIVQTPNNALKENHALLLNLNPRIIQIYFQNSRAFLKRSKKEVENKTFYINPAILLQIYLEERNSND</sequence>
<dbReference type="SUPFAM" id="SSF46689">
    <property type="entry name" value="Homeodomain-like"/>
    <property type="match status" value="1"/>
</dbReference>
<organism evidence="4 5">
    <name type="scientific">Hepatospora eriocheir</name>
    <dbReference type="NCBI Taxonomy" id="1081669"/>
    <lineage>
        <taxon>Eukaryota</taxon>
        <taxon>Fungi</taxon>
        <taxon>Fungi incertae sedis</taxon>
        <taxon>Microsporidia</taxon>
        <taxon>Hepatosporidae</taxon>
        <taxon>Hepatospora</taxon>
    </lineage>
</organism>
<keyword evidence="1 2" id="KW-0539">Nucleus</keyword>
<keyword evidence="1 2" id="KW-0371">Homeobox</keyword>
<reference evidence="4 5" key="1">
    <citation type="journal article" date="2017" name="Environ. Microbiol.">
        <title>Decay of the glycolytic pathway and adaptation to intranuclear parasitism within Enterocytozoonidae microsporidia.</title>
        <authorList>
            <person name="Wiredu Boakye D."/>
            <person name="Jaroenlak P."/>
            <person name="Prachumwat A."/>
            <person name="Williams T.A."/>
            <person name="Bateman K.S."/>
            <person name="Itsathitphaisarn O."/>
            <person name="Sritunyalucksana K."/>
            <person name="Paszkiewicz K.H."/>
            <person name="Moore K.A."/>
            <person name="Stentiford G.D."/>
            <person name="Williams B.A."/>
        </authorList>
    </citation>
    <scope>NUCLEOTIDE SEQUENCE [LARGE SCALE GENOMIC DNA]</scope>
    <source>
        <strain evidence="4 5">GB1</strain>
    </source>
</reference>
<comment type="caution">
    <text evidence="4">The sequence shown here is derived from an EMBL/GenBank/DDBJ whole genome shotgun (WGS) entry which is preliminary data.</text>
</comment>
<dbReference type="Pfam" id="PF00046">
    <property type="entry name" value="Homeodomain"/>
    <property type="match status" value="1"/>
</dbReference>
<name>A0A1X0QDU1_9MICR</name>
<proteinExistence type="predicted"/>
<dbReference type="EMBL" id="LVKB01000005">
    <property type="protein sequence ID" value="ORD97942.1"/>
    <property type="molecule type" value="Genomic_DNA"/>
</dbReference>
<dbReference type="SMART" id="SM00389">
    <property type="entry name" value="HOX"/>
    <property type="match status" value="1"/>
</dbReference>
<protein>
    <submittedName>
        <fullName evidence="4">HD4</fullName>
    </submittedName>
</protein>
<evidence type="ECO:0000256" key="1">
    <source>
        <dbReference type="PROSITE-ProRule" id="PRU00108"/>
    </source>
</evidence>
<evidence type="ECO:0000313" key="5">
    <source>
        <dbReference type="Proteomes" id="UP000192356"/>
    </source>
</evidence>
<dbReference type="InterPro" id="IPR009057">
    <property type="entry name" value="Homeodomain-like_sf"/>
</dbReference>
<keyword evidence="1 2" id="KW-0238">DNA-binding</keyword>
<dbReference type="CDD" id="cd00086">
    <property type="entry name" value="homeodomain"/>
    <property type="match status" value="1"/>
</dbReference>
<dbReference type="OrthoDB" id="2195776at2759"/>
<evidence type="ECO:0000313" key="4">
    <source>
        <dbReference type="EMBL" id="ORD97942.1"/>
    </source>
</evidence>
<dbReference type="VEuPathDB" id="MicrosporidiaDB:HERIO_198"/>
<keyword evidence="5" id="KW-1185">Reference proteome</keyword>
<accession>A0A1X0QDU1</accession>
<gene>
    <name evidence="4" type="primary">HD4</name>
    <name evidence="4" type="ORF">HERIO_198</name>
</gene>
<feature type="domain" description="Homeobox" evidence="3">
    <location>
        <begin position="29"/>
        <end position="89"/>
    </location>
</feature>
<dbReference type="AlphaFoldDB" id="A0A1X0QDU1"/>
<evidence type="ECO:0000259" key="3">
    <source>
        <dbReference type="PROSITE" id="PS50071"/>
    </source>
</evidence>